<accession>A0A7W7RMM0</accession>
<keyword evidence="2" id="KW-1185">Reference proteome</keyword>
<proteinExistence type="predicted"/>
<comment type="caution">
    <text evidence="1">The sequence shown here is derived from an EMBL/GenBank/DDBJ whole genome shotgun (WGS) entry which is preliminary data.</text>
</comment>
<reference evidence="1 2" key="1">
    <citation type="submission" date="2020-08" db="EMBL/GenBank/DDBJ databases">
        <title>Sequencing the genomes of 1000 actinobacteria strains.</title>
        <authorList>
            <person name="Klenk H.-P."/>
        </authorList>
    </citation>
    <scope>NUCLEOTIDE SEQUENCE [LARGE SCALE GENOMIC DNA]</scope>
    <source>
        <strain evidence="1 2">DSM 102030</strain>
    </source>
</reference>
<name>A0A7W7RMM0_9ACTN</name>
<dbReference type="EMBL" id="JACHJT010000002">
    <property type="protein sequence ID" value="MBB4934759.1"/>
    <property type="molecule type" value="Genomic_DNA"/>
</dbReference>
<protein>
    <submittedName>
        <fullName evidence="1">Uncharacterized protein</fullName>
    </submittedName>
</protein>
<evidence type="ECO:0000313" key="1">
    <source>
        <dbReference type="EMBL" id="MBB4934759.1"/>
    </source>
</evidence>
<dbReference type="AlphaFoldDB" id="A0A7W7RMM0"/>
<evidence type="ECO:0000313" key="2">
    <source>
        <dbReference type="Proteomes" id="UP000523007"/>
    </source>
</evidence>
<sequence>MSLTHRELHTLRDLIDELIAATEDHTYCLGPVRDTSLELRELLTSHDSESLTVERVTANWKCPVKDCQFASITPMSHPCPLR</sequence>
<organism evidence="1 2">
    <name type="scientific">Lipingzhangella halophila</name>
    <dbReference type="NCBI Taxonomy" id="1783352"/>
    <lineage>
        <taxon>Bacteria</taxon>
        <taxon>Bacillati</taxon>
        <taxon>Actinomycetota</taxon>
        <taxon>Actinomycetes</taxon>
        <taxon>Streptosporangiales</taxon>
        <taxon>Nocardiopsidaceae</taxon>
        <taxon>Lipingzhangella</taxon>
    </lineage>
</organism>
<dbReference type="Proteomes" id="UP000523007">
    <property type="component" value="Unassembled WGS sequence"/>
</dbReference>
<gene>
    <name evidence="1" type="ORF">F4561_005653</name>
</gene>
<dbReference type="RefSeq" id="WP_184584357.1">
    <property type="nucleotide sequence ID" value="NZ_JACHJT010000002.1"/>
</dbReference>